<feature type="compositionally biased region" description="Basic residues" evidence="2">
    <location>
        <begin position="1400"/>
        <end position="1409"/>
    </location>
</feature>
<dbReference type="Gene3D" id="2.40.70.10">
    <property type="entry name" value="Acid Proteases"/>
    <property type="match status" value="1"/>
</dbReference>
<evidence type="ECO:0000256" key="2">
    <source>
        <dbReference type="SAM" id="MobiDB-lite"/>
    </source>
</evidence>
<dbReference type="Proteomes" id="UP000007800">
    <property type="component" value="Unassembled WGS sequence"/>
</dbReference>
<dbReference type="InterPro" id="IPR036875">
    <property type="entry name" value="Znf_CCHC_sf"/>
</dbReference>
<organism evidence="5">
    <name type="scientific">Perkinsus marinus (strain ATCC 50983 / TXsc)</name>
    <dbReference type="NCBI Taxonomy" id="423536"/>
    <lineage>
        <taxon>Eukaryota</taxon>
        <taxon>Sar</taxon>
        <taxon>Alveolata</taxon>
        <taxon>Perkinsozoa</taxon>
        <taxon>Perkinsea</taxon>
        <taxon>Perkinsida</taxon>
        <taxon>Perkinsidae</taxon>
        <taxon>Perkinsus</taxon>
    </lineage>
</organism>
<name>C5L8X4_PERM5</name>
<dbReference type="GeneID" id="9056859"/>
<dbReference type="GO" id="GO:0003676">
    <property type="term" value="F:nucleic acid binding"/>
    <property type="evidence" value="ECO:0007669"/>
    <property type="project" value="InterPro"/>
</dbReference>
<protein>
    <recommendedName>
        <fullName evidence="3">CCHC-type domain-containing protein</fullName>
    </recommendedName>
</protein>
<dbReference type="InterPro" id="IPR008042">
    <property type="entry name" value="Retrotrans_Pao"/>
</dbReference>
<feature type="domain" description="CCHC-type" evidence="3">
    <location>
        <begin position="287"/>
        <end position="302"/>
    </location>
</feature>
<accession>C5L8X4</accession>
<feature type="region of interest" description="Disordered" evidence="2">
    <location>
        <begin position="1214"/>
        <end position="1255"/>
    </location>
</feature>
<feature type="compositionally biased region" description="Polar residues" evidence="2">
    <location>
        <begin position="381"/>
        <end position="396"/>
    </location>
</feature>
<keyword evidence="1" id="KW-0863">Zinc-finger</keyword>
<dbReference type="SUPFAM" id="SSF56672">
    <property type="entry name" value="DNA/RNA polymerases"/>
    <property type="match status" value="1"/>
</dbReference>
<evidence type="ECO:0000256" key="1">
    <source>
        <dbReference type="PROSITE-ProRule" id="PRU00047"/>
    </source>
</evidence>
<feature type="region of interest" description="Disordered" evidence="2">
    <location>
        <begin position="1338"/>
        <end position="1430"/>
    </location>
</feature>
<dbReference type="InterPro" id="IPR001969">
    <property type="entry name" value="Aspartic_peptidase_AS"/>
</dbReference>
<evidence type="ECO:0000313" key="4">
    <source>
        <dbReference type="EMBL" id="EER06832.1"/>
    </source>
</evidence>
<dbReference type="GO" id="GO:0008270">
    <property type="term" value="F:zinc ion binding"/>
    <property type="evidence" value="ECO:0007669"/>
    <property type="project" value="UniProtKB-KW"/>
</dbReference>
<dbReference type="PROSITE" id="PS00141">
    <property type="entry name" value="ASP_PROTEASE"/>
    <property type="match status" value="1"/>
</dbReference>
<sequence>MYRPPNLFGNKTYDRCPGCRHTKCRHKISDKDLQIATNTAKGLAIKNHYQGADDRRSGAAWIQEIFKRTVGQRNLVRYTFARLNTINTVWDDLVRDETDPALCHKDYDRHWDLLINKINEFYSDQEVLLKLQNDFNHLQQEPKETVNQFISRLDGYANQLCLLGVSILDDIIKRRLYDGLLNDRLRDKMDRDVDDHRIDYPRFKRQLIKYDRRRQGRLSKKEADPATLRLYGGRHPDQRRQATVSNIINNDHSDDYHDGSPIPSGSSTDDDVYYVYAVVRDQQSITCYRCLQDGHPARNCTNDIGKKDERCIRCGNPTHTIDKCNVSTTATCHRCGREGHLAYVCPDPLPSPTVSMRSKGGKGKGKGLGKGKGKSPGPSSIQATTSSTTDGNLQQLPTPPTPEVKISGVDPNENNDDSSDANNEYDIYNDAQTNMIVSHHYPESSILTVSESVPNQLKTMKANSSDKVFGDPKVTSTSNICSSSTSSTRCDVVVGVIKIGPETRPVLFDTGADISLIAIGALEKIFGGDCPIFSSTTNSNVKVANTTSIKVIGHVSIPIETRHIKITERFAVTDNSLSSPVILGCPALQQLQCAIVFTVSGSVVFSGIEDLTSSFHRQIYKTISRSAKQRQPAEIKGFGGVSITHQPTSHVVRVVNDDLPTSSCSTIMASNDVTTHLDLLHGGIWNGKVTNNNAVPRIMNSIPDVITNDPYGATDMEDVPLHPDLQLQSDPTDDLPPWEVIKRQWIPDFSAPLGRCQLSVPWLSSDRPDHNFRIAARRGAASVQRLSPEEKDLFHQSLNTFIDRKYCGIVQDNSIGNYTIPPSSERCQAIWRVLHEGTSMAGSIVPKPIHYTPSHMVFRKDHCTTPCRIVLDYRVLNRFSNRGGSTQHNLVGTLLSVRSMEYVISADISKAFCEMFADPSDIPFIGYTCIGNFTLLWNRVSFGSTCAPAMLETDINDMSDEIYQVISTAKARESSRPPTSTVPGWNLLTEDLMNVLLCPTNDNVDWIRFGPQVPIVISMVWFVDDVYIGGLSRSHTIDCYSFAAHIYEGHHKLFDPNKNFTSWVDEQHQDQPEALKKLLGYLFRRSSDLLHAVYEADRLSEEDCITKRKASSYLLSLYDPLGLVLEHTMVGRLIWRKITEATTDWDAKIADDHRQQVSDWVNASIDLYNDTGWAIDNKMRSRWEGPFTIAKVTSSATVLVAPELILPNRKIWERSNSSSSSPNPTSDPTSPTVDNLSSLPSTNHRSSGPTNITDGHNCNSGIDRLFEDHELQLISLKNVVHAKAFQDLIRDQHLRGQRIYVDHRGSIGSIDSLKDESQDLQRVRELITEGAIIDALKVWRNPTTTTPNDESPSEGGQGQDRQPQGHSISEDLHQVQEDDQLAPSDSPDLIPEDANPSRSSKPRTSRNRHQQGDEKTEDQHDPTAIKATRPLPIGISNLRRHLLQSDLLSTGAILSMSPPDESVVVFLSSSVSSRGVDIVAPTDKDEGRVYLGSIEDDQARSRKCFFSDLVYICGSTTVLTRQHQFLMRELHYSLGIGDPWI</sequence>
<feature type="compositionally biased region" description="Basic and acidic residues" evidence="2">
    <location>
        <begin position="1410"/>
        <end position="1423"/>
    </location>
</feature>
<dbReference type="RefSeq" id="XP_002775016.1">
    <property type="nucleotide sequence ID" value="XM_002774970.1"/>
</dbReference>
<dbReference type="PROSITE" id="PS50158">
    <property type="entry name" value="ZF_CCHC"/>
    <property type="match status" value="2"/>
</dbReference>
<dbReference type="InterPro" id="IPR043502">
    <property type="entry name" value="DNA/RNA_pol_sf"/>
</dbReference>
<feature type="compositionally biased region" description="Low complexity" evidence="2">
    <location>
        <begin position="1215"/>
        <end position="1232"/>
    </location>
</feature>
<dbReference type="SUPFAM" id="SSF50630">
    <property type="entry name" value="Acid proteases"/>
    <property type="match status" value="1"/>
</dbReference>
<dbReference type="GO" id="GO:0004190">
    <property type="term" value="F:aspartic-type endopeptidase activity"/>
    <property type="evidence" value="ECO:0007669"/>
    <property type="project" value="InterPro"/>
</dbReference>
<reference evidence="4 5" key="1">
    <citation type="submission" date="2008-07" db="EMBL/GenBank/DDBJ databases">
        <authorList>
            <person name="El-Sayed N."/>
            <person name="Caler E."/>
            <person name="Inman J."/>
            <person name="Amedeo P."/>
            <person name="Hass B."/>
            <person name="Wortman J."/>
        </authorList>
    </citation>
    <scope>NUCLEOTIDE SEQUENCE [LARGE SCALE GENOMIC DNA]</scope>
    <source>
        <strain evidence="5">ATCC 50983 / TXsc</strain>
    </source>
</reference>
<dbReference type="CDD" id="cd00303">
    <property type="entry name" value="retropepsin_like"/>
    <property type="match status" value="1"/>
</dbReference>
<dbReference type="Gene3D" id="4.10.60.10">
    <property type="entry name" value="Zinc finger, CCHC-type"/>
    <property type="match status" value="1"/>
</dbReference>
<feature type="domain" description="CCHC-type" evidence="3">
    <location>
        <begin position="332"/>
        <end position="347"/>
    </location>
</feature>
<evidence type="ECO:0000313" key="5">
    <source>
        <dbReference type="Proteomes" id="UP000007800"/>
    </source>
</evidence>
<feature type="compositionally biased region" description="Basic residues" evidence="2">
    <location>
        <begin position="359"/>
        <end position="373"/>
    </location>
</feature>
<dbReference type="SUPFAM" id="SSF57756">
    <property type="entry name" value="Retrovirus zinc finger-like domains"/>
    <property type="match status" value="1"/>
</dbReference>
<dbReference type="SMART" id="SM00343">
    <property type="entry name" value="ZnF_C2HC"/>
    <property type="match status" value="3"/>
</dbReference>
<dbReference type="GO" id="GO:0006508">
    <property type="term" value="P:proteolysis"/>
    <property type="evidence" value="ECO:0007669"/>
    <property type="project" value="InterPro"/>
</dbReference>
<feature type="region of interest" description="Disordered" evidence="2">
    <location>
        <begin position="346"/>
        <end position="423"/>
    </location>
</feature>
<keyword evidence="1" id="KW-0862">Zinc</keyword>
<keyword evidence="1" id="KW-0479">Metal-binding</keyword>
<dbReference type="EMBL" id="GG680339">
    <property type="protein sequence ID" value="EER06832.1"/>
    <property type="molecule type" value="Genomic_DNA"/>
</dbReference>
<gene>
    <name evidence="4" type="ORF">Pmar_PMAR002201</name>
</gene>
<feature type="compositionally biased region" description="Polar residues" evidence="2">
    <location>
        <begin position="1341"/>
        <end position="1350"/>
    </location>
</feature>
<dbReference type="InterPro" id="IPR001878">
    <property type="entry name" value="Znf_CCHC"/>
</dbReference>
<dbReference type="OrthoDB" id="6511288at2759"/>
<dbReference type="InterPro" id="IPR021109">
    <property type="entry name" value="Peptidase_aspartic_dom_sf"/>
</dbReference>
<feature type="compositionally biased region" description="Polar residues" evidence="2">
    <location>
        <begin position="1233"/>
        <end position="1255"/>
    </location>
</feature>
<dbReference type="InParanoid" id="C5L8X4"/>
<evidence type="ECO:0000259" key="3">
    <source>
        <dbReference type="PROSITE" id="PS50158"/>
    </source>
</evidence>
<proteinExistence type="predicted"/>
<keyword evidence="5" id="KW-1185">Reference proteome</keyword>
<dbReference type="Pfam" id="PF05380">
    <property type="entry name" value="Peptidase_A17"/>
    <property type="match status" value="1"/>
</dbReference>